<dbReference type="SUPFAM" id="SSF52518">
    <property type="entry name" value="Thiamin diphosphate-binding fold (THDP-binding)"/>
    <property type="match status" value="1"/>
</dbReference>
<evidence type="ECO:0000313" key="2">
    <source>
        <dbReference type="Proteomes" id="UP000265520"/>
    </source>
</evidence>
<name>A0A392QRQ0_9FABA</name>
<dbReference type="EMBL" id="LXQA010152528">
    <property type="protein sequence ID" value="MCI26310.1"/>
    <property type="molecule type" value="Genomic_DNA"/>
</dbReference>
<evidence type="ECO:0000313" key="1">
    <source>
        <dbReference type="EMBL" id="MCI26310.1"/>
    </source>
</evidence>
<dbReference type="InterPro" id="IPR029061">
    <property type="entry name" value="THDP-binding"/>
</dbReference>
<comment type="caution">
    <text evidence="1">The sequence shown here is derived from an EMBL/GenBank/DDBJ whole genome shotgun (WGS) entry which is preliminary data.</text>
</comment>
<dbReference type="Gene3D" id="3.40.50.970">
    <property type="match status" value="1"/>
</dbReference>
<dbReference type="AlphaFoldDB" id="A0A392QRQ0"/>
<organism evidence="1 2">
    <name type="scientific">Trifolium medium</name>
    <dbReference type="NCBI Taxonomy" id="97028"/>
    <lineage>
        <taxon>Eukaryota</taxon>
        <taxon>Viridiplantae</taxon>
        <taxon>Streptophyta</taxon>
        <taxon>Embryophyta</taxon>
        <taxon>Tracheophyta</taxon>
        <taxon>Spermatophyta</taxon>
        <taxon>Magnoliopsida</taxon>
        <taxon>eudicotyledons</taxon>
        <taxon>Gunneridae</taxon>
        <taxon>Pentapetalae</taxon>
        <taxon>rosids</taxon>
        <taxon>fabids</taxon>
        <taxon>Fabales</taxon>
        <taxon>Fabaceae</taxon>
        <taxon>Papilionoideae</taxon>
        <taxon>50 kb inversion clade</taxon>
        <taxon>NPAAA clade</taxon>
        <taxon>Hologalegina</taxon>
        <taxon>IRL clade</taxon>
        <taxon>Trifolieae</taxon>
        <taxon>Trifolium</taxon>
    </lineage>
</organism>
<reference evidence="1 2" key="1">
    <citation type="journal article" date="2018" name="Front. Plant Sci.">
        <title>Red Clover (Trifolium pratense) and Zigzag Clover (T. medium) - A Picture of Genomic Similarities and Differences.</title>
        <authorList>
            <person name="Dluhosova J."/>
            <person name="Istvanek J."/>
            <person name="Nedelnik J."/>
            <person name="Repkova J."/>
        </authorList>
    </citation>
    <scope>NUCLEOTIDE SEQUENCE [LARGE SCALE GENOMIC DNA]</scope>
    <source>
        <strain evidence="2">cv. 10/8</strain>
        <tissue evidence="1">Leaf</tissue>
    </source>
</reference>
<accession>A0A392QRQ0</accession>
<feature type="non-terminal residue" evidence="1">
    <location>
        <position position="53"/>
    </location>
</feature>
<keyword evidence="2" id="KW-1185">Reference proteome</keyword>
<protein>
    <submittedName>
        <fullName evidence="1">Pyruvate dehydrogenase E1 component subunit beta-1 mitochondrial-like</fullName>
    </submittedName>
</protein>
<dbReference type="Proteomes" id="UP000265520">
    <property type="component" value="Unassembled WGS sequence"/>
</dbReference>
<proteinExistence type="predicted"/>
<keyword evidence="1" id="KW-0670">Pyruvate</keyword>
<sequence>MLGVIRNKSIRHTFSNFRHFSSSAKQMTVRDALNSALDEEMSADPKVFLMGEE</sequence>